<organism evidence="1 2">
    <name type="scientific">Rhizobium leguminosarum</name>
    <dbReference type="NCBI Taxonomy" id="384"/>
    <lineage>
        <taxon>Bacteria</taxon>
        <taxon>Pseudomonadati</taxon>
        <taxon>Pseudomonadota</taxon>
        <taxon>Alphaproteobacteria</taxon>
        <taxon>Hyphomicrobiales</taxon>
        <taxon>Rhizobiaceae</taxon>
        <taxon>Rhizobium/Agrobacterium group</taxon>
        <taxon>Rhizobium</taxon>
    </lineage>
</organism>
<reference evidence="1 2" key="1">
    <citation type="submission" date="2016-06" db="EMBL/GenBank/DDBJ databases">
        <title>Microsymbionts genomes from the relict species Vavilovia formosa.</title>
        <authorList>
            <person name="Chirak E."/>
            <person name="Kimeklis A."/>
            <person name="Andronov E."/>
        </authorList>
    </citation>
    <scope>NUCLEOTIDE SEQUENCE [LARGE SCALE GENOMIC DNA]</scope>
    <source>
        <strain evidence="1 2">Vaf10</strain>
    </source>
</reference>
<evidence type="ECO:0000313" key="2">
    <source>
        <dbReference type="Proteomes" id="UP000092691"/>
    </source>
</evidence>
<dbReference type="Proteomes" id="UP000092691">
    <property type="component" value="Chromosome"/>
</dbReference>
<dbReference type="OrthoDB" id="8400867at2"/>
<proteinExistence type="predicted"/>
<dbReference type="EMBL" id="CP016286">
    <property type="protein sequence ID" value="ANP86326.1"/>
    <property type="molecule type" value="Genomic_DNA"/>
</dbReference>
<sequence>MKAKAIKRTLCACTECEPLPPVEGLHPLTHEEDTDAEIGRPRGFLGIIAERVMPSRRQP</sequence>
<accession>A0A1B1C9G9</accession>
<evidence type="ECO:0000313" key="1">
    <source>
        <dbReference type="EMBL" id="ANP86326.1"/>
    </source>
</evidence>
<gene>
    <name evidence="1" type="ORF">BA011_11705</name>
</gene>
<dbReference type="RefSeq" id="WP_065280588.1">
    <property type="nucleotide sequence ID" value="NZ_CP016286.1"/>
</dbReference>
<name>A0A1B1C9G9_RHILE</name>
<protein>
    <submittedName>
        <fullName evidence="1">Uncharacterized protein</fullName>
    </submittedName>
</protein>
<dbReference type="AlphaFoldDB" id="A0A1B1C9G9"/>